<evidence type="ECO:0000256" key="6">
    <source>
        <dbReference type="SAM" id="Phobius"/>
    </source>
</evidence>
<reference evidence="7" key="1">
    <citation type="journal article" date="2015" name="Nature">
        <title>Complex archaea that bridge the gap between prokaryotes and eukaryotes.</title>
        <authorList>
            <person name="Spang A."/>
            <person name="Saw J.H."/>
            <person name="Jorgensen S.L."/>
            <person name="Zaremba-Niedzwiedzka K."/>
            <person name="Martijn J."/>
            <person name="Lind A.E."/>
            <person name="van Eijk R."/>
            <person name="Schleper C."/>
            <person name="Guy L."/>
            <person name="Ettema T.J."/>
        </authorList>
    </citation>
    <scope>NUCLEOTIDE SEQUENCE</scope>
</reference>
<evidence type="ECO:0000313" key="7">
    <source>
        <dbReference type="EMBL" id="KKL66872.1"/>
    </source>
</evidence>
<keyword evidence="2" id="KW-1003">Cell membrane</keyword>
<dbReference type="PANTHER" id="PTHR33529">
    <property type="entry name" value="SLR0882 PROTEIN-RELATED"/>
    <property type="match status" value="1"/>
</dbReference>
<feature type="transmembrane region" description="Helical" evidence="6">
    <location>
        <begin position="48"/>
        <end position="69"/>
    </location>
</feature>
<dbReference type="AlphaFoldDB" id="A0A0F9GUU1"/>
<accession>A0A0F9GUU1</accession>
<evidence type="ECO:0000256" key="2">
    <source>
        <dbReference type="ARBA" id="ARBA00022475"/>
    </source>
</evidence>
<name>A0A0F9GUU1_9ZZZZ</name>
<sequence>MQLYEQYRPRSWPQVIGQDKIVRKIDRLRKRGLAGGQVAELILYTMPWMLSLTMPIAALFAATIVYGRFSMDNEMTACRASGVSTLNVLLPALMLGAIVTVLSLGLSNYVVPSMLEMLSRSVKDNAMAIVGHRLDSQGYFKQGTRVIHADAVSRHKEGLTLYGVVA</sequence>
<feature type="non-terminal residue" evidence="7">
    <location>
        <position position="166"/>
    </location>
</feature>
<keyword evidence="5 6" id="KW-0472">Membrane</keyword>
<evidence type="ECO:0000256" key="5">
    <source>
        <dbReference type="ARBA" id="ARBA00023136"/>
    </source>
</evidence>
<evidence type="ECO:0000256" key="4">
    <source>
        <dbReference type="ARBA" id="ARBA00022989"/>
    </source>
</evidence>
<organism evidence="7">
    <name type="scientific">marine sediment metagenome</name>
    <dbReference type="NCBI Taxonomy" id="412755"/>
    <lineage>
        <taxon>unclassified sequences</taxon>
        <taxon>metagenomes</taxon>
        <taxon>ecological metagenomes</taxon>
    </lineage>
</organism>
<dbReference type="Pfam" id="PF03739">
    <property type="entry name" value="LptF_LptG"/>
    <property type="match status" value="1"/>
</dbReference>
<dbReference type="EMBL" id="LAZR01027066">
    <property type="protein sequence ID" value="KKL66872.1"/>
    <property type="molecule type" value="Genomic_DNA"/>
</dbReference>
<evidence type="ECO:0000256" key="3">
    <source>
        <dbReference type="ARBA" id="ARBA00022692"/>
    </source>
</evidence>
<comment type="caution">
    <text evidence="7">The sequence shown here is derived from an EMBL/GenBank/DDBJ whole genome shotgun (WGS) entry which is preliminary data.</text>
</comment>
<dbReference type="InterPro" id="IPR005495">
    <property type="entry name" value="LptG/LptF_permease"/>
</dbReference>
<dbReference type="GO" id="GO:0015920">
    <property type="term" value="P:lipopolysaccharide transport"/>
    <property type="evidence" value="ECO:0007669"/>
    <property type="project" value="TreeGrafter"/>
</dbReference>
<proteinExistence type="predicted"/>
<feature type="transmembrane region" description="Helical" evidence="6">
    <location>
        <begin position="89"/>
        <end position="111"/>
    </location>
</feature>
<protein>
    <submittedName>
        <fullName evidence="7">Uncharacterized protein</fullName>
    </submittedName>
</protein>
<dbReference type="PANTHER" id="PTHR33529:SF6">
    <property type="entry name" value="YJGP_YJGQ FAMILY PERMEASE"/>
    <property type="match status" value="1"/>
</dbReference>
<comment type="subcellular location">
    <subcellularLocation>
        <location evidence="1">Cell membrane</location>
        <topology evidence="1">Multi-pass membrane protein</topology>
    </subcellularLocation>
</comment>
<keyword evidence="4 6" id="KW-1133">Transmembrane helix</keyword>
<gene>
    <name evidence="7" type="ORF">LCGC14_2140620</name>
</gene>
<evidence type="ECO:0000256" key="1">
    <source>
        <dbReference type="ARBA" id="ARBA00004651"/>
    </source>
</evidence>
<dbReference type="GO" id="GO:0043190">
    <property type="term" value="C:ATP-binding cassette (ABC) transporter complex"/>
    <property type="evidence" value="ECO:0007669"/>
    <property type="project" value="TreeGrafter"/>
</dbReference>
<keyword evidence="3 6" id="KW-0812">Transmembrane</keyword>